<feature type="compositionally biased region" description="Basic and acidic residues" evidence="1">
    <location>
        <begin position="13"/>
        <end position="22"/>
    </location>
</feature>
<feature type="compositionally biased region" description="Polar residues" evidence="1">
    <location>
        <begin position="96"/>
        <end position="111"/>
    </location>
</feature>
<accession>A0A9N9CVN4</accession>
<feature type="region of interest" description="Disordered" evidence="1">
    <location>
        <begin position="64"/>
        <end position="150"/>
    </location>
</feature>
<dbReference type="Proteomes" id="UP000789759">
    <property type="component" value="Unassembled WGS sequence"/>
</dbReference>
<gene>
    <name evidence="2" type="ORF">CPELLU_LOCUS7564</name>
</gene>
<keyword evidence="3" id="KW-1185">Reference proteome</keyword>
<protein>
    <submittedName>
        <fullName evidence="2">14732_t:CDS:1</fullName>
    </submittedName>
</protein>
<dbReference type="AlphaFoldDB" id="A0A9N9CVN4"/>
<evidence type="ECO:0000256" key="1">
    <source>
        <dbReference type="SAM" id="MobiDB-lite"/>
    </source>
</evidence>
<reference evidence="2" key="1">
    <citation type="submission" date="2021-06" db="EMBL/GenBank/DDBJ databases">
        <authorList>
            <person name="Kallberg Y."/>
            <person name="Tangrot J."/>
            <person name="Rosling A."/>
        </authorList>
    </citation>
    <scope>NUCLEOTIDE SEQUENCE</scope>
    <source>
        <strain evidence="2">FL966</strain>
    </source>
</reference>
<comment type="caution">
    <text evidence="2">The sequence shown here is derived from an EMBL/GenBank/DDBJ whole genome shotgun (WGS) entry which is preliminary data.</text>
</comment>
<feature type="compositionally biased region" description="Basic residues" evidence="1">
    <location>
        <begin position="1"/>
        <end position="12"/>
    </location>
</feature>
<evidence type="ECO:0000313" key="2">
    <source>
        <dbReference type="EMBL" id="CAG8613364.1"/>
    </source>
</evidence>
<sequence length="150" mass="17800">MLKDKRKVKKFSKNIERQEKSPQDSFSKPPKTRKSTRNLQGLLEKVKRLEVYLLINAKRQEESLQKVLQKHRKTGGKSTRQFFKTTKNKKIYKKIPQQTKDLQESSPNNSERLTRGKSARKFSKNVERQEGSLQESFPKMSKDRRKVHKK</sequence>
<proteinExistence type="predicted"/>
<evidence type="ECO:0000313" key="3">
    <source>
        <dbReference type="Proteomes" id="UP000789759"/>
    </source>
</evidence>
<organism evidence="2 3">
    <name type="scientific">Cetraspora pellucida</name>
    <dbReference type="NCBI Taxonomy" id="1433469"/>
    <lineage>
        <taxon>Eukaryota</taxon>
        <taxon>Fungi</taxon>
        <taxon>Fungi incertae sedis</taxon>
        <taxon>Mucoromycota</taxon>
        <taxon>Glomeromycotina</taxon>
        <taxon>Glomeromycetes</taxon>
        <taxon>Diversisporales</taxon>
        <taxon>Gigasporaceae</taxon>
        <taxon>Cetraspora</taxon>
    </lineage>
</organism>
<name>A0A9N9CVN4_9GLOM</name>
<feature type="non-terminal residue" evidence="2">
    <location>
        <position position="150"/>
    </location>
</feature>
<dbReference type="EMBL" id="CAJVQA010005111">
    <property type="protein sequence ID" value="CAG8613364.1"/>
    <property type="molecule type" value="Genomic_DNA"/>
</dbReference>
<feature type="region of interest" description="Disordered" evidence="1">
    <location>
        <begin position="1"/>
        <end position="41"/>
    </location>
</feature>